<dbReference type="STRING" id="4072.A0A2G3A6D8"/>
<dbReference type="Pfam" id="PF00294">
    <property type="entry name" value="PfkB"/>
    <property type="match status" value="1"/>
</dbReference>
<sequence length="495" mass="52999">MGGRLNLRHLANHYRTENNSGLYPSAPQQQPVESLQPSRPSPSIPAAPTQPPRQSVQHKQPSDSTTSHTPSSSFQTQPTTEPVLIGGMILDINVTPTTLDPLVIEPMEESDNTIPGNITYASGGQARNVADCMSKLTAKPFLISVVGHDMAGNFLFDNWKSTGLSDQGILRGQNIASAAICNIFDGQGELTAAVASVEPIEKYLTPDWIENFKSKISSAPILMVDANLSALSLEASCQMAAESDTPVWFMPVSVTKSRKIAPVVHNVSFVSATEDELIAMANAISGGEAYAPARRVSSRPVESFFEMLKPAIWLLLDKGVKVIVITIGPDGVFLCSKSKSDLEQRLDIKGNQPPFSKELCEAVDRTCPTGRVSGSSRYTLFSSDFYAVHIPALSVLAVSVDGAAECLVGGTIAALCGGLDVMQSVAVGTATAKFSLEIESNVPREFSLDKVAVGAGYLYSRMSTSIGPLTNQTQDHAARPTQNKRNNLLLYQSNK</sequence>
<dbReference type="GO" id="GO:0046872">
    <property type="term" value="F:metal ion binding"/>
    <property type="evidence" value="ECO:0007669"/>
    <property type="project" value="UniProtKB-KW"/>
</dbReference>
<feature type="domain" description="Carbohydrate kinase PfkB" evidence="3">
    <location>
        <begin position="108"/>
        <end position="339"/>
    </location>
</feature>
<dbReference type="EMBL" id="AYRZ02000002">
    <property type="protein sequence ID" value="PHT89819.1"/>
    <property type="molecule type" value="Genomic_DNA"/>
</dbReference>
<feature type="compositionally biased region" description="Pro residues" evidence="2">
    <location>
        <begin position="39"/>
        <end position="51"/>
    </location>
</feature>
<comment type="caution">
    <text evidence="4">The sequence shown here is derived from an EMBL/GenBank/DDBJ whole genome shotgun (WGS) entry which is preliminary data.</text>
</comment>
<dbReference type="AlphaFoldDB" id="A0A2G3A6D8"/>
<dbReference type="OrthoDB" id="198885at2759"/>
<dbReference type="SUPFAM" id="SSF53613">
    <property type="entry name" value="Ribokinase-like"/>
    <property type="match status" value="1"/>
</dbReference>
<dbReference type="Gene3D" id="3.40.1190.20">
    <property type="match status" value="1"/>
</dbReference>
<name>A0A2G3A6D8_CAPAN</name>
<protein>
    <recommendedName>
        <fullName evidence="3">Carbohydrate kinase PfkB domain-containing protein</fullName>
    </recommendedName>
</protein>
<feature type="compositionally biased region" description="Low complexity" evidence="2">
    <location>
        <begin position="62"/>
        <end position="79"/>
    </location>
</feature>
<gene>
    <name evidence="4" type="ORF">T459_04932</name>
</gene>
<dbReference type="InterPro" id="IPR029056">
    <property type="entry name" value="Ribokinase-like"/>
</dbReference>
<dbReference type="OMA" id="NHYRTEN"/>
<accession>A0A2G3A6D8</accession>
<dbReference type="Gramene" id="PHT89819">
    <property type="protein sequence ID" value="PHT89819"/>
    <property type="gene ID" value="T459_04932"/>
</dbReference>
<dbReference type="PANTHER" id="PTHR42909:SF1">
    <property type="entry name" value="CARBOHYDRATE KINASE PFKB DOMAIN-CONTAINING PROTEIN"/>
    <property type="match status" value="1"/>
</dbReference>
<evidence type="ECO:0000259" key="3">
    <source>
        <dbReference type="Pfam" id="PF00294"/>
    </source>
</evidence>
<evidence type="ECO:0000313" key="5">
    <source>
        <dbReference type="Proteomes" id="UP000222542"/>
    </source>
</evidence>
<keyword evidence="1" id="KW-0479">Metal-binding</keyword>
<dbReference type="SMR" id="A0A2G3A6D8"/>
<reference evidence="4 5" key="2">
    <citation type="journal article" date="2017" name="Genome Biol.">
        <title>New reference genome sequences of hot pepper reveal the massive evolution of plant disease-resistance genes by retroduplication.</title>
        <authorList>
            <person name="Kim S."/>
            <person name="Park J."/>
            <person name="Yeom S.I."/>
            <person name="Kim Y.M."/>
            <person name="Seo E."/>
            <person name="Kim K.T."/>
            <person name="Kim M.S."/>
            <person name="Lee J.M."/>
            <person name="Cheong K."/>
            <person name="Shin H.S."/>
            <person name="Kim S.B."/>
            <person name="Han K."/>
            <person name="Lee J."/>
            <person name="Park M."/>
            <person name="Lee H.A."/>
            <person name="Lee H.Y."/>
            <person name="Lee Y."/>
            <person name="Oh S."/>
            <person name="Lee J.H."/>
            <person name="Choi E."/>
            <person name="Choi E."/>
            <person name="Lee S.E."/>
            <person name="Jeon J."/>
            <person name="Kim H."/>
            <person name="Choi G."/>
            <person name="Song H."/>
            <person name="Lee J."/>
            <person name="Lee S.C."/>
            <person name="Kwon J.K."/>
            <person name="Lee H.Y."/>
            <person name="Koo N."/>
            <person name="Hong Y."/>
            <person name="Kim R.W."/>
            <person name="Kang W.H."/>
            <person name="Huh J.H."/>
            <person name="Kang B.C."/>
            <person name="Yang T.J."/>
            <person name="Lee Y.H."/>
            <person name="Bennetzen J.L."/>
            <person name="Choi D."/>
        </authorList>
    </citation>
    <scope>NUCLEOTIDE SEQUENCE [LARGE SCALE GENOMIC DNA]</scope>
    <source>
        <strain evidence="5">cv. CM334</strain>
    </source>
</reference>
<dbReference type="Proteomes" id="UP000222542">
    <property type="component" value="Unassembled WGS sequence"/>
</dbReference>
<organism evidence="4 5">
    <name type="scientific">Capsicum annuum</name>
    <name type="common">Capsicum pepper</name>
    <dbReference type="NCBI Taxonomy" id="4072"/>
    <lineage>
        <taxon>Eukaryota</taxon>
        <taxon>Viridiplantae</taxon>
        <taxon>Streptophyta</taxon>
        <taxon>Embryophyta</taxon>
        <taxon>Tracheophyta</taxon>
        <taxon>Spermatophyta</taxon>
        <taxon>Magnoliopsida</taxon>
        <taxon>eudicotyledons</taxon>
        <taxon>Gunneridae</taxon>
        <taxon>Pentapetalae</taxon>
        <taxon>asterids</taxon>
        <taxon>lamiids</taxon>
        <taxon>Solanales</taxon>
        <taxon>Solanaceae</taxon>
        <taxon>Solanoideae</taxon>
        <taxon>Capsiceae</taxon>
        <taxon>Capsicum</taxon>
    </lineage>
</organism>
<keyword evidence="5" id="KW-1185">Reference proteome</keyword>
<feature type="region of interest" description="Disordered" evidence="2">
    <location>
        <begin position="1"/>
        <end position="79"/>
    </location>
</feature>
<evidence type="ECO:0000256" key="1">
    <source>
        <dbReference type="ARBA" id="ARBA00022723"/>
    </source>
</evidence>
<reference evidence="4 5" key="1">
    <citation type="journal article" date="2014" name="Nat. Genet.">
        <title>Genome sequence of the hot pepper provides insights into the evolution of pungency in Capsicum species.</title>
        <authorList>
            <person name="Kim S."/>
            <person name="Park M."/>
            <person name="Yeom S.I."/>
            <person name="Kim Y.M."/>
            <person name="Lee J.M."/>
            <person name="Lee H.A."/>
            <person name="Seo E."/>
            <person name="Choi J."/>
            <person name="Cheong K."/>
            <person name="Kim K.T."/>
            <person name="Jung K."/>
            <person name="Lee G.W."/>
            <person name="Oh S.K."/>
            <person name="Bae C."/>
            <person name="Kim S.B."/>
            <person name="Lee H.Y."/>
            <person name="Kim S.Y."/>
            <person name="Kim M.S."/>
            <person name="Kang B.C."/>
            <person name="Jo Y.D."/>
            <person name="Yang H.B."/>
            <person name="Jeong H.J."/>
            <person name="Kang W.H."/>
            <person name="Kwon J.K."/>
            <person name="Shin C."/>
            <person name="Lim J.Y."/>
            <person name="Park J.H."/>
            <person name="Huh J.H."/>
            <person name="Kim J.S."/>
            <person name="Kim B.D."/>
            <person name="Cohen O."/>
            <person name="Paran I."/>
            <person name="Suh M.C."/>
            <person name="Lee S.B."/>
            <person name="Kim Y.K."/>
            <person name="Shin Y."/>
            <person name="Noh S.J."/>
            <person name="Park J."/>
            <person name="Seo Y.S."/>
            <person name="Kwon S.Y."/>
            <person name="Kim H.A."/>
            <person name="Park J.M."/>
            <person name="Kim H.J."/>
            <person name="Choi S.B."/>
            <person name="Bosland P.W."/>
            <person name="Reeves G."/>
            <person name="Jo S.H."/>
            <person name="Lee B.W."/>
            <person name="Cho H.T."/>
            <person name="Choi H.S."/>
            <person name="Lee M.S."/>
            <person name="Yu Y."/>
            <person name="Do Choi Y."/>
            <person name="Park B.S."/>
            <person name="van Deynze A."/>
            <person name="Ashrafi H."/>
            <person name="Hill T."/>
            <person name="Kim W.T."/>
            <person name="Pai H.S."/>
            <person name="Ahn H.K."/>
            <person name="Yeam I."/>
            <person name="Giovannoni J.J."/>
            <person name="Rose J.K."/>
            <person name="Sorensen I."/>
            <person name="Lee S.J."/>
            <person name="Kim R.W."/>
            <person name="Choi I.Y."/>
            <person name="Choi B.S."/>
            <person name="Lim J.S."/>
            <person name="Lee Y.H."/>
            <person name="Choi D."/>
        </authorList>
    </citation>
    <scope>NUCLEOTIDE SEQUENCE [LARGE SCALE GENOMIC DNA]</scope>
    <source>
        <strain evidence="5">cv. CM334</strain>
    </source>
</reference>
<dbReference type="InterPro" id="IPR011611">
    <property type="entry name" value="PfkB_dom"/>
</dbReference>
<feature type="compositionally biased region" description="Basic residues" evidence="2">
    <location>
        <begin position="1"/>
        <end position="12"/>
    </location>
</feature>
<evidence type="ECO:0000256" key="2">
    <source>
        <dbReference type="SAM" id="MobiDB-lite"/>
    </source>
</evidence>
<evidence type="ECO:0000313" key="4">
    <source>
        <dbReference type="EMBL" id="PHT89819.1"/>
    </source>
</evidence>
<proteinExistence type="predicted"/>
<dbReference type="PANTHER" id="PTHR42909">
    <property type="entry name" value="ZGC:136858"/>
    <property type="match status" value="1"/>
</dbReference>
<feature type="compositionally biased region" description="Polar residues" evidence="2">
    <location>
        <begin position="17"/>
        <end position="36"/>
    </location>
</feature>